<dbReference type="HOGENOM" id="CLU_2260443_0_0_6"/>
<dbReference type="Proteomes" id="UP000008888">
    <property type="component" value="Chromosome"/>
</dbReference>
<protein>
    <submittedName>
        <fullName evidence="2">Uncharacterized protein</fullName>
    </submittedName>
</protein>
<dbReference type="OrthoDB" id="5570140at2"/>
<reference evidence="2 3" key="1">
    <citation type="journal article" date="2011" name="J. Bacteriol.">
        <title>Complete Genome Sequence of the Aerobic Marine Methanotroph Methylomonas methanica MC09.</title>
        <authorList>
            <person name="Boden R."/>
            <person name="Cunliffe M."/>
            <person name="Scanlan J."/>
            <person name="Moussard H."/>
            <person name="Kits K.D."/>
            <person name="Klotz M.G."/>
            <person name="Jetten M.S."/>
            <person name="Vuilleumier S."/>
            <person name="Han J."/>
            <person name="Peters L."/>
            <person name="Mikhailova N."/>
            <person name="Teshima H."/>
            <person name="Tapia R."/>
            <person name="Kyrpides N."/>
            <person name="Ivanova N."/>
            <person name="Pagani I."/>
            <person name="Cheng J.F."/>
            <person name="Goodwin L."/>
            <person name="Han C."/>
            <person name="Hauser L."/>
            <person name="Land M.L."/>
            <person name="Lapidus A."/>
            <person name="Lucas S."/>
            <person name="Pitluck S."/>
            <person name="Woyke T."/>
            <person name="Stein L."/>
            <person name="Murrell J.C."/>
        </authorList>
    </citation>
    <scope>NUCLEOTIDE SEQUENCE [LARGE SCALE GENOMIC DNA]</scope>
    <source>
        <strain evidence="2 3">MC09</strain>
    </source>
</reference>
<dbReference type="AlphaFoldDB" id="G0A692"/>
<accession>G0A692</accession>
<reference key="2">
    <citation type="submission" date="2011-05" db="EMBL/GenBank/DDBJ databases">
        <title>Complete genome sequence of the aerobic marine methanotroph Methylomonas methanica MC09.</title>
        <authorList>
            <person name="Boden R."/>
            <person name="Cunliffe M."/>
            <person name="Scanlan J."/>
            <person name="Moussard H."/>
            <person name="Kits K.D."/>
            <person name="Klotz M."/>
            <person name="Jetten M."/>
            <person name="Vuilleumier S."/>
            <person name="Han J."/>
            <person name="Peters L."/>
            <person name="Mikhailova N."/>
            <person name="Teshima H."/>
            <person name="Tapia R."/>
            <person name="Kyrpides N."/>
            <person name="Ivanova N."/>
            <person name="Pagani I."/>
            <person name="Cheng J.-F."/>
            <person name="Goodwin L."/>
            <person name="Han C."/>
            <person name="Hauser L."/>
            <person name="Land M."/>
            <person name="Lapidus A."/>
            <person name="Lucas S."/>
            <person name="Pitluck S."/>
            <person name="Woyke T."/>
            <person name="Stein L.Y."/>
            <person name="Murrell C."/>
        </authorList>
    </citation>
    <scope>NUCLEOTIDE SEQUENCE</scope>
    <source>
        <strain>MC09</strain>
    </source>
</reference>
<keyword evidence="3" id="KW-1185">Reference proteome</keyword>
<evidence type="ECO:0000256" key="1">
    <source>
        <dbReference type="SAM" id="Phobius"/>
    </source>
</evidence>
<evidence type="ECO:0000313" key="2">
    <source>
        <dbReference type="EMBL" id="AEG01720.1"/>
    </source>
</evidence>
<organism evidence="2 3">
    <name type="scientific">Methylomonas methanica (strain DSM 25384 / MC09)</name>
    <dbReference type="NCBI Taxonomy" id="857087"/>
    <lineage>
        <taxon>Bacteria</taxon>
        <taxon>Pseudomonadati</taxon>
        <taxon>Pseudomonadota</taxon>
        <taxon>Gammaproteobacteria</taxon>
        <taxon>Methylococcales</taxon>
        <taxon>Methylococcaceae</taxon>
        <taxon>Methylomonas</taxon>
    </lineage>
</organism>
<keyword evidence="1" id="KW-0472">Membrane</keyword>
<gene>
    <name evidence="2" type="ordered locus">Metme_3349</name>
</gene>
<dbReference type="RefSeq" id="WP_013819947.1">
    <property type="nucleotide sequence ID" value="NC_015572.1"/>
</dbReference>
<evidence type="ECO:0000313" key="3">
    <source>
        <dbReference type="Proteomes" id="UP000008888"/>
    </source>
</evidence>
<dbReference type="EMBL" id="CP002738">
    <property type="protein sequence ID" value="AEG01720.1"/>
    <property type="molecule type" value="Genomic_DNA"/>
</dbReference>
<feature type="transmembrane region" description="Helical" evidence="1">
    <location>
        <begin position="40"/>
        <end position="66"/>
    </location>
</feature>
<keyword evidence="1" id="KW-1133">Transmembrane helix</keyword>
<keyword evidence="1" id="KW-0812">Transmembrane</keyword>
<name>G0A692_METMM</name>
<sequence>MFKIYKRTIHIRTTADTQRLGYKVEQNSASRISNILTIPAVIAGAVLGTIVFSVFFAVLLIPLGIVGFRAWRLMKTAQQQGVPQPEDESLTAEYTVISDKDKR</sequence>
<dbReference type="KEGG" id="mmt:Metme_3349"/>
<reference evidence="3" key="3">
    <citation type="submission" date="2011-05" db="EMBL/GenBank/DDBJ databases">
        <title>Complete sequence of Methylomonas methanica MC09.</title>
        <authorList>
            <consortium name="US DOE Joint Genome Institute"/>
            <person name="Lucas S."/>
            <person name="Han J."/>
            <person name="Lapidus A."/>
            <person name="Cheng J.-F."/>
            <person name="Goodwin L."/>
            <person name="Pitluck S."/>
            <person name="Peters L."/>
            <person name="Mikhailova N."/>
            <person name="Teshima H."/>
            <person name="Han C."/>
            <person name="Tapia R."/>
            <person name="Land M."/>
            <person name="Hauser L."/>
            <person name="Kyrpides N."/>
            <person name="Ivanova N."/>
            <person name="Pagani I."/>
            <person name="Stein L."/>
            <person name="Woyke T."/>
        </authorList>
    </citation>
    <scope>NUCLEOTIDE SEQUENCE [LARGE SCALE GENOMIC DNA]</scope>
    <source>
        <strain evidence="3">MC09</strain>
    </source>
</reference>
<proteinExistence type="predicted"/>